<dbReference type="GO" id="GO:0005509">
    <property type="term" value="F:calcium ion binding"/>
    <property type="evidence" value="ECO:0007669"/>
    <property type="project" value="InterPro"/>
</dbReference>
<dbReference type="Gene3D" id="2.60.120.200">
    <property type="match status" value="2"/>
</dbReference>
<dbReference type="OrthoDB" id="1938156at2759"/>
<dbReference type="Gene3D" id="2.10.250.10">
    <property type="entry name" value="Calreticulin/calnexin, P domain"/>
    <property type="match status" value="1"/>
</dbReference>
<feature type="compositionally biased region" description="Basic and acidic residues" evidence="14">
    <location>
        <begin position="489"/>
        <end position="529"/>
    </location>
</feature>
<evidence type="ECO:0000256" key="7">
    <source>
        <dbReference type="ARBA" id="ARBA00022737"/>
    </source>
</evidence>
<dbReference type="GO" id="GO:0036503">
    <property type="term" value="P:ERAD pathway"/>
    <property type="evidence" value="ECO:0007669"/>
    <property type="project" value="TreeGrafter"/>
</dbReference>
<evidence type="ECO:0000256" key="3">
    <source>
        <dbReference type="ARBA" id="ARBA00015837"/>
    </source>
</evidence>
<dbReference type="GO" id="GO:0051082">
    <property type="term" value="F:unfolded protein binding"/>
    <property type="evidence" value="ECO:0007669"/>
    <property type="project" value="InterPro"/>
</dbReference>
<keyword evidence="9" id="KW-0862">Zinc</keyword>
<evidence type="ECO:0000256" key="13">
    <source>
        <dbReference type="RuleBase" id="RU362126"/>
    </source>
</evidence>
<evidence type="ECO:0000313" key="16">
    <source>
        <dbReference type="Proteomes" id="UP000031036"/>
    </source>
</evidence>
<comment type="caution">
    <text evidence="15">The sequence shown here is derived from an EMBL/GenBank/DDBJ whole genome shotgun (WGS) entry which is preliminary data.</text>
</comment>
<dbReference type="Pfam" id="PF00262">
    <property type="entry name" value="Calreticulin"/>
    <property type="match status" value="2"/>
</dbReference>
<sequence length="529" mass="62197">MSDMLRTLFLVVGLAAFTEAHAYFREEFNDDTWKERWVQSKHRDDYGEFKLARGRDFDDEKRDQGLQTSKVQLNFLSFHDNARQPFTLRLAYKVELHVRRSSIITTARIRLFLSIADDTWKERWVQSKHRDDYGEFKLAVGRDFDDEKRDQGLQTSKNASFYSLAAKFDKFSNRNKTIVIQYTAKHDQDIDCGGGYIKILPADTNLSDFHSETPYYIMFGPDTCGQDAKVHLIFRYKGKNHLIRNPIWMAKDDITHMYTLVLKPDKQYEVLIDGRKEREGKLDEDWDMLPPKKIKDPSASKPKDWDDREYIDDPSDKKPVDWDKPEHIKDPDAKKPEDWDDDMDGEWEPPMIDNPEYKGEWKPKQIVNPGYQGEWVHPEIDNPEYEYDPEIGIYDDWGAIGLDLWQVKAGTIFDNIIITDNYFEAKGFASITFDELTIVEKYKKKLKNDEKKKERDRMVEKLKDEAGVKKKDGDDEKESEDVVDAEEGEDRKNKKEKEQIGKEAGRKKKEEKSEKKTEEDKLKEIAYSA</sequence>
<protein>
    <recommendedName>
        <fullName evidence="3">Calreticulin</fullName>
    </recommendedName>
</protein>
<keyword evidence="5 13" id="KW-0732">Signal</keyword>
<keyword evidence="16" id="KW-1185">Reference proteome</keyword>
<dbReference type="InterPro" id="IPR001580">
    <property type="entry name" value="Calret/calnex"/>
</dbReference>
<feature type="compositionally biased region" description="Acidic residues" evidence="14">
    <location>
        <begin position="475"/>
        <end position="488"/>
    </location>
</feature>
<evidence type="ECO:0000256" key="8">
    <source>
        <dbReference type="ARBA" id="ARBA00022824"/>
    </source>
</evidence>
<dbReference type="SUPFAM" id="SSF49899">
    <property type="entry name" value="Concanavalin A-like lectins/glucanases"/>
    <property type="match status" value="1"/>
</dbReference>
<reference evidence="15 16" key="1">
    <citation type="submission" date="2014-11" db="EMBL/GenBank/DDBJ databases">
        <title>Genetic blueprint of the zoonotic pathogen Toxocara canis.</title>
        <authorList>
            <person name="Zhu X.-Q."/>
            <person name="Korhonen P.K."/>
            <person name="Cai H."/>
            <person name="Young N.D."/>
            <person name="Nejsum P."/>
            <person name="von Samson-Himmelstjerna G."/>
            <person name="Boag P.R."/>
            <person name="Tan P."/>
            <person name="Li Q."/>
            <person name="Min J."/>
            <person name="Yang Y."/>
            <person name="Wang X."/>
            <person name="Fang X."/>
            <person name="Hall R.S."/>
            <person name="Hofmann A."/>
            <person name="Sternberg P.W."/>
            <person name="Jex A.R."/>
            <person name="Gasser R.B."/>
        </authorList>
    </citation>
    <scope>NUCLEOTIDE SEQUENCE [LARGE SCALE GENOMIC DNA]</scope>
    <source>
        <strain evidence="15">PN_DK_2014</strain>
    </source>
</reference>
<evidence type="ECO:0000256" key="9">
    <source>
        <dbReference type="ARBA" id="ARBA00022833"/>
    </source>
</evidence>
<dbReference type="InterPro" id="IPR013320">
    <property type="entry name" value="ConA-like_dom_sf"/>
</dbReference>
<feature type="region of interest" description="Disordered" evidence="14">
    <location>
        <begin position="452"/>
        <end position="529"/>
    </location>
</feature>
<evidence type="ECO:0000313" key="15">
    <source>
        <dbReference type="EMBL" id="KHN76279.1"/>
    </source>
</evidence>
<dbReference type="InterPro" id="IPR018124">
    <property type="entry name" value="Calret/calnex_CS"/>
</dbReference>
<feature type="compositionally biased region" description="Basic and acidic residues" evidence="14">
    <location>
        <begin position="293"/>
        <end position="308"/>
    </location>
</feature>
<dbReference type="PROSITE" id="PS00804">
    <property type="entry name" value="CALRETICULIN_2"/>
    <property type="match status" value="1"/>
</dbReference>
<dbReference type="SUPFAM" id="SSF63887">
    <property type="entry name" value="P-domain of calnexin/calreticulin"/>
    <property type="match status" value="1"/>
</dbReference>
<evidence type="ECO:0000256" key="2">
    <source>
        <dbReference type="ARBA" id="ARBA00010983"/>
    </source>
</evidence>
<feature type="signal peptide" evidence="13">
    <location>
        <begin position="1"/>
        <end position="22"/>
    </location>
</feature>
<proteinExistence type="inferred from homology"/>
<keyword evidence="12" id="KW-1015">Disulfide bond</keyword>
<dbReference type="EMBL" id="JPKZ01002554">
    <property type="protein sequence ID" value="KHN76279.1"/>
    <property type="molecule type" value="Genomic_DNA"/>
</dbReference>
<feature type="disulfide bond" evidence="12">
    <location>
        <begin position="192"/>
        <end position="224"/>
    </location>
</feature>
<dbReference type="PRINTS" id="PR00626">
    <property type="entry name" value="CALRETICULIN"/>
</dbReference>
<dbReference type="InterPro" id="IPR009033">
    <property type="entry name" value="Calreticulin/calnexin_P_dom_sf"/>
</dbReference>
<evidence type="ECO:0000256" key="14">
    <source>
        <dbReference type="SAM" id="MobiDB-lite"/>
    </source>
</evidence>
<name>A0A0B2V476_TOXCA</name>
<dbReference type="FunFam" id="2.10.250.10:FF:000002">
    <property type="entry name" value="Calreticulin"/>
    <property type="match status" value="1"/>
</dbReference>
<evidence type="ECO:0000256" key="11">
    <source>
        <dbReference type="ARBA" id="ARBA00023186"/>
    </source>
</evidence>
<dbReference type="PROSITE" id="PS00803">
    <property type="entry name" value="CALRETICULIN_1"/>
    <property type="match status" value="1"/>
</dbReference>
<evidence type="ECO:0000256" key="10">
    <source>
        <dbReference type="ARBA" id="ARBA00022837"/>
    </source>
</evidence>
<keyword evidence="7" id="KW-0677">Repeat</keyword>
<dbReference type="GO" id="GO:0005788">
    <property type="term" value="C:endoplasmic reticulum lumen"/>
    <property type="evidence" value="ECO:0007669"/>
    <property type="project" value="UniProtKB-SubCell"/>
</dbReference>
<feature type="compositionally biased region" description="Basic and acidic residues" evidence="14">
    <location>
        <begin position="452"/>
        <end position="474"/>
    </location>
</feature>
<evidence type="ECO:0000256" key="4">
    <source>
        <dbReference type="ARBA" id="ARBA00022723"/>
    </source>
</evidence>
<gene>
    <name evidence="15" type="primary">crt-1</name>
    <name evidence="15" type="ORF">Tcan_14653</name>
</gene>
<keyword evidence="10" id="KW-0106">Calcium</keyword>
<comment type="similarity">
    <text evidence="2 13">Belongs to the calreticulin family.</text>
</comment>
<keyword evidence="4" id="KW-0479">Metal-binding</keyword>
<evidence type="ECO:0000256" key="1">
    <source>
        <dbReference type="ARBA" id="ARBA00004319"/>
    </source>
</evidence>
<dbReference type="GO" id="GO:0005789">
    <property type="term" value="C:endoplasmic reticulum membrane"/>
    <property type="evidence" value="ECO:0007669"/>
    <property type="project" value="TreeGrafter"/>
</dbReference>
<feature type="chain" id="PRO_5005110088" description="Calreticulin" evidence="13">
    <location>
        <begin position="23"/>
        <end position="529"/>
    </location>
</feature>
<comment type="subcellular location">
    <subcellularLocation>
        <location evidence="1">Endoplasmic reticulum lumen</location>
    </subcellularLocation>
</comment>
<dbReference type="PANTHER" id="PTHR11073">
    <property type="entry name" value="CALRETICULIN AND CALNEXIN"/>
    <property type="match status" value="1"/>
</dbReference>
<dbReference type="GO" id="GO:0006457">
    <property type="term" value="P:protein folding"/>
    <property type="evidence" value="ECO:0007669"/>
    <property type="project" value="InterPro"/>
</dbReference>
<organism evidence="15 16">
    <name type="scientific">Toxocara canis</name>
    <name type="common">Canine roundworm</name>
    <dbReference type="NCBI Taxonomy" id="6265"/>
    <lineage>
        <taxon>Eukaryota</taxon>
        <taxon>Metazoa</taxon>
        <taxon>Ecdysozoa</taxon>
        <taxon>Nematoda</taxon>
        <taxon>Chromadorea</taxon>
        <taxon>Rhabditida</taxon>
        <taxon>Spirurina</taxon>
        <taxon>Ascaridomorpha</taxon>
        <taxon>Ascaridoidea</taxon>
        <taxon>Toxocaridae</taxon>
        <taxon>Toxocara</taxon>
    </lineage>
</organism>
<dbReference type="STRING" id="6265.A0A0B2V476"/>
<dbReference type="PROSITE" id="PS00805">
    <property type="entry name" value="CALRETICULIN_REPEAT"/>
    <property type="match status" value="1"/>
</dbReference>
<keyword evidence="8 13" id="KW-0256">Endoplasmic reticulum</keyword>
<dbReference type="Proteomes" id="UP000031036">
    <property type="component" value="Unassembled WGS sequence"/>
</dbReference>
<accession>A0A0B2V476</accession>
<keyword evidence="11 13" id="KW-0143">Chaperone</keyword>
<feature type="compositionally biased region" description="Basic and acidic residues" evidence="14">
    <location>
        <begin position="314"/>
        <end position="337"/>
    </location>
</feature>
<dbReference type="AlphaFoldDB" id="A0A0B2V476"/>
<keyword evidence="6" id="KW-0430">Lectin</keyword>
<dbReference type="PANTHER" id="PTHR11073:SF2">
    <property type="entry name" value="CALRETICULIN"/>
    <property type="match status" value="1"/>
</dbReference>
<evidence type="ECO:0000256" key="12">
    <source>
        <dbReference type="PIRSR" id="PIRSR601580-3"/>
    </source>
</evidence>
<feature type="region of interest" description="Disordered" evidence="14">
    <location>
        <begin position="282"/>
        <end position="345"/>
    </location>
</feature>
<evidence type="ECO:0000256" key="5">
    <source>
        <dbReference type="ARBA" id="ARBA00022729"/>
    </source>
</evidence>
<dbReference type="GO" id="GO:0030246">
    <property type="term" value="F:carbohydrate binding"/>
    <property type="evidence" value="ECO:0007669"/>
    <property type="project" value="UniProtKB-KW"/>
</dbReference>
<evidence type="ECO:0000256" key="6">
    <source>
        <dbReference type="ARBA" id="ARBA00022734"/>
    </source>
</evidence>